<dbReference type="Pfam" id="PF04138">
    <property type="entry name" value="GtrA_DPMS_TM"/>
    <property type="match status" value="1"/>
</dbReference>
<dbReference type="InterPro" id="IPR051401">
    <property type="entry name" value="GtrA_CellWall_Glycosyl"/>
</dbReference>
<gene>
    <name evidence="8" type="ORF">UY01_C0032G0002</name>
</gene>
<feature type="transmembrane region" description="Helical" evidence="6">
    <location>
        <begin position="195"/>
        <end position="214"/>
    </location>
</feature>
<feature type="transmembrane region" description="Helical" evidence="6">
    <location>
        <begin position="119"/>
        <end position="136"/>
    </location>
</feature>
<comment type="similarity">
    <text evidence="2">Belongs to the GtrA family.</text>
</comment>
<feature type="transmembrane region" description="Helical" evidence="6">
    <location>
        <begin position="156"/>
        <end position="175"/>
    </location>
</feature>
<evidence type="ECO:0000256" key="1">
    <source>
        <dbReference type="ARBA" id="ARBA00004141"/>
    </source>
</evidence>
<dbReference type="GO" id="GO:0000271">
    <property type="term" value="P:polysaccharide biosynthetic process"/>
    <property type="evidence" value="ECO:0007669"/>
    <property type="project" value="InterPro"/>
</dbReference>
<keyword evidence="5 6" id="KW-0472">Membrane</keyword>
<dbReference type="Proteomes" id="UP000034879">
    <property type="component" value="Unassembled WGS sequence"/>
</dbReference>
<evidence type="ECO:0000256" key="3">
    <source>
        <dbReference type="ARBA" id="ARBA00022692"/>
    </source>
</evidence>
<comment type="caution">
    <text evidence="8">The sequence shown here is derived from an EMBL/GenBank/DDBJ whole genome shotgun (WGS) entry which is preliminary data.</text>
</comment>
<comment type="subcellular location">
    <subcellularLocation>
        <location evidence="1">Membrane</location>
        <topology evidence="1">Multi-pass membrane protein</topology>
    </subcellularLocation>
</comment>
<dbReference type="PANTHER" id="PTHR38459">
    <property type="entry name" value="PROPHAGE BACTOPRENOL-LINKED GLUCOSE TRANSLOCASE HOMOLOG"/>
    <property type="match status" value="1"/>
</dbReference>
<feature type="transmembrane region" description="Helical" evidence="6">
    <location>
        <begin position="86"/>
        <end position="107"/>
    </location>
</feature>
<evidence type="ECO:0000256" key="6">
    <source>
        <dbReference type="SAM" id="Phobius"/>
    </source>
</evidence>
<dbReference type="InterPro" id="IPR007267">
    <property type="entry name" value="GtrA_DPMS_TM"/>
</dbReference>
<proteinExistence type="inferred from homology"/>
<evidence type="ECO:0000256" key="4">
    <source>
        <dbReference type="ARBA" id="ARBA00022989"/>
    </source>
</evidence>
<dbReference type="PANTHER" id="PTHR38459:SF1">
    <property type="entry name" value="PROPHAGE BACTOPRENOL-LINKED GLUCOSE TRANSLOCASE HOMOLOG"/>
    <property type="match status" value="1"/>
</dbReference>
<evidence type="ECO:0000313" key="9">
    <source>
        <dbReference type="Proteomes" id="UP000034879"/>
    </source>
</evidence>
<dbReference type="EMBL" id="LCOJ01000032">
    <property type="protein sequence ID" value="KKU74540.1"/>
    <property type="molecule type" value="Genomic_DNA"/>
</dbReference>
<dbReference type="GO" id="GO:0005886">
    <property type="term" value="C:plasma membrane"/>
    <property type="evidence" value="ECO:0007669"/>
    <property type="project" value="TreeGrafter"/>
</dbReference>
<protein>
    <submittedName>
        <fullName evidence="8">GtrA family protein</fullName>
    </submittedName>
</protein>
<accession>A0A0G1VWT7</accession>
<sequence>MPYTKKDLQLSLLSGFIAGLLFAGILILRETCSPLVNDLAPDICVPLTFTQLWPLAFIVPVLFLLGTWLGHVFSKHLPVLATFSKYAAVGLLNTAIDFGVLAVLIYLTDYQKGETYKLVFLNSAAFLVAVVNSYYWNRLWSFQVRGSGSSGEFAQYVGVTLIGLLLNNTVIAIGTKNFEPFNGLTAQDWALTVKGFGTIVSLIWNFVGYKFIVFRKS</sequence>
<evidence type="ECO:0000259" key="7">
    <source>
        <dbReference type="Pfam" id="PF04138"/>
    </source>
</evidence>
<evidence type="ECO:0000313" key="8">
    <source>
        <dbReference type="EMBL" id="KKU74540.1"/>
    </source>
</evidence>
<evidence type="ECO:0000256" key="5">
    <source>
        <dbReference type="ARBA" id="ARBA00023136"/>
    </source>
</evidence>
<organism evidence="8 9">
    <name type="scientific">Candidatus Nomurabacteria bacterium GW2011_GWB1_47_6</name>
    <dbReference type="NCBI Taxonomy" id="1618749"/>
    <lineage>
        <taxon>Bacteria</taxon>
        <taxon>Candidatus Nomuraibacteriota</taxon>
    </lineage>
</organism>
<feature type="transmembrane region" description="Helical" evidence="6">
    <location>
        <begin position="51"/>
        <end position="74"/>
    </location>
</feature>
<name>A0A0G1VWT7_9BACT</name>
<reference evidence="8" key="1">
    <citation type="journal article" date="2015" name="Nature">
        <title>rRNA introns, odd ribosomes, and small enigmatic genomes across a large radiation of phyla.</title>
        <authorList>
            <person name="Brown C.T."/>
            <person name="Hug L.A."/>
            <person name="Thomas B.C."/>
            <person name="Sharon I."/>
            <person name="Castelle C.J."/>
            <person name="Singh A."/>
            <person name="Wilkins M.J."/>
            <person name="Williams K.H."/>
            <person name="Banfield J.F."/>
        </authorList>
    </citation>
    <scope>NUCLEOTIDE SEQUENCE [LARGE SCALE GENOMIC DNA]</scope>
</reference>
<keyword evidence="4 6" id="KW-1133">Transmembrane helix</keyword>
<feature type="transmembrane region" description="Helical" evidence="6">
    <location>
        <begin position="12"/>
        <end position="31"/>
    </location>
</feature>
<dbReference type="AlphaFoldDB" id="A0A0G1VWT7"/>
<keyword evidence="3 6" id="KW-0812">Transmembrane</keyword>
<feature type="domain" description="GtrA/DPMS transmembrane" evidence="7">
    <location>
        <begin position="85"/>
        <end position="214"/>
    </location>
</feature>
<evidence type="ECO:0000256" key="2">
    <source>
        <dbReference type="ARBA" id="ARBA00009399"/>
    </source>
</evidence>